<organism evidence="1 2">
    <name type="scientific">Oryza sativa subsp. japonica</name>
    <name type="common">Rice</name>
    <dbReference type="NCBI Taxonomy" id="39947"/>
    <lineage>
        <taxon>Eukaryota</taxon>
        <taxon>Viridiplantae</taxon>
        <taxon>Streptophyta</taxon>
        <taxon>Embryophyta</taxon>
        <taxon>Tracheophyta</taxon>
        <taxon>Spermatophyta</taxon>
        <taxon>Magnoliopsida</taxon>
        <taxon>Liliopsida</taxon>
        <taxon>Poales</taxon>
        <taxon>Poaceae</taxon>
        <taxon>BOP clade</taxon>
        <taxon>Oryzoideae</taxon>
        <taxon>Oryzeae</taxon>
        <taxon>Oryzinae</taxon>
        <taxon>Oryza</taxon>
        <taxon>Oryza sativa</taxon>
    </lineage>
</organism>
<reference evidence="2" key="1">
    <citation type="journal article" date="2005" name="Nature">
        <title>The map-based sequence of the rice genome.</title>
        <authorList>
            <consortium name="International rice genome sequencing project (IRGSP)"/>
            <person name="Matsumoto T."/>
            <person name="Wu J."/>
            <person name="Kanamori H."/>
            <person name="Katayose Y."/>
            <person name="Fujisawa M."/>
            <person name="Namiki N."/>
            <person name="Mizuno H."/>
            <person name="Yamamoto K."/>
            <person name="Antonio B.A."/>
            <person name="Baba T."/>
            <person name="Sakata K."/>
            <person name="Nagamura Y."/>
            <person name="Aoki H."/>
            <person name="Arikawa K."/>
            <person name="Arita K."/>
            <person name="Bito T."/>
            <person name="Chiden Y."/>
            <person name="Fujitsuka N."/>
            <person name="Fukunaka R."/>
            <person name="Hamada M."/>
            <person name="Harada C."/>
            <person name="Hayashi A."/>
            <person name="Hijishita S."/>
            <person name="Honda M."/>
            <person name="Hosokawa S."/>
            <person name="Ichikawa Y."/>
            <person name="Idonuma A."/>
            <person name="Iijima M."/>
            <person name="Ikeda M."/>
            <person name="Ikeno M."/>
            <person name="Ito K."/>
            <person name="Ito S."/>
            <person name="Ito T."/>
            <person name="Ito Y."/>
            <person name="Ito Y."/>
            <person name="Iwabuchi A."/>
            <person name="Kamiya K."/>
            <person name="Karasawa W."/>
            <person name="Kurita K."/>
            <person name="Katagiri S."/>
            <person name="Kikuta A."/>
            <person name="Kobayashi H."/>
            <person name="Kobayashi N."/>
            <person name="Machita K."/>
            <person name="Maehara T."/>
            <person name="Masukawa M."/>
            <person name="Mizubayashi T."/>
            <person name="Mukai Y."/>
            <person name="Nagasaki H."/>
            <person name="Nagata Y."/>
            <person name="Naito S."/>
            <person name="Nakashima M."/>
            <person name="Nakama Y."/>
            <person name="Nakamichi Y."/>
            <person name="Nakamura M."/>
            <person name="Meguro A."/>
            <person name="Negishi M."/>
            <person name="Ohta I."/>
            <person name="Ohta T."/>
            <person name="Okamoto M."/>
            <person name="Ono N."/>
            <person name="Saji S."/>
            <person name="Sakaguchi M."/>
            <person name="Sakai K."/>
            <person name="Shibata M."/>
            <person name="Shimokawa T."/>
            <person name="Song J."/>
            <person name="Takazaki Y."/>
            <person name="Terasawa K."/>
            <person name="Tsugane M."/>
            <person name="Tsuji K."/>
            <person name="Ueda S."/>
            <person name="Waki K."/>
            <person name="Yamagata H."/>
            <person name="Yamamoto M."/>
            <person name="Yamamoto S."/>
            <person name="Yamane H."/>
            <person name="Yoshiki S."/>
            <person name="Yoshihara R."/>
            <person name="Yukawa K."/>
            <person name="Zhong H."/>
            <person name="Yano M."/>
            <person name="Yuan Q."/>
            <person name="Ouyang S."/>
            <person name="Liu J."/>
            <person name="Jones K.M."/>
            <person name="Gansberger K."/>
            <person name="Moffat K."/>
            <person name="Hill J."/>
            <person name="Bera J."/>
            <person name="Fadrosh D."/>
            <person name="Jin S."/>
            <person name="Johri S."/>
            <person name="Kim M."/>
            <person name="Overton L."/>
            <person name="Reardon M."/>
            <person name="Tsitrin T."/>
            <person name="Vuong H."/>
            <person name="Weaver B."/>
            <person name="Ciecko A."/>
            <person name="Tallon L."/>
            <person name="Jackson J."/>
            <person name="Pai G."/>
            <person name="Aken S.V."/>
            <person name="Utterback T."/>
            <person name="Reidmuller S."/>
            <person name="Feldblyum T."/>
            <person name="Hsiao J."/>
            <person name="Zismann V."/>
            <person name="Iobst S."/>
            <person name="de Vazeille A.R."/>
            <person name="Buell C.R."/>
            <person name="Ying K."/>
            <person name="Li Y."/>
            <person name="Lu T."/>
            <person name="Huang Y."/>
            <person name="Zhao Q."/>
            <person name="Feng Q."/>
            <person name="Zhang L."/>
            <person name="Zhu J."/>
            <person name="Weng Q."/>
            <person name="Mu J."/>
            <person name="Lu Y."/>
            <person name="Fan D."/>
            <person name="Liu Y."/>
            <person name="Guan J."/>
            <person name="Zhang Y."/>
            <person name="Yu S."/>
            <person name="Liu X."/>
            <person name="Zhang Y."/>
            <person name="Hong G."/>
            <person name="Han B."/>
            <person name="Choisne N."/>
            <person name="Demange N."/>
            <person name="Orjeda G."/>
            <person name="Samain S."/>
            <person name="Cattolico L."/>
            <person name="Pelletier E."/>
            <person name="Couloux A."/>
            <person name="Segurens B."/>
            <person name="Wincker P."/>
            <person name="D'Hont A."/>
            <person name="Scarpelli C."/>
            <person name="Weissenbach J."/>
            <person name="Salanoubat M."/>
            <person name="Quetier F."/>
            <person name="Yu Y."/>
            <person name="Kim H.R."/>
            <person name="Rambo T."/>
            <person name="Currie J."/>
            <person name="Collura K."/>
            <person name="Luo M."/>
            <person name="Yang T."/>
            <person name="Ammiraju J.S.S."/>
            <person name="Engler F."/>
            <person name="Soderlund C."/>
            <person name="Wing R.A."/>
            <person name="Palmer L.E."/>
            <person name="de la Bastide M."/>
            <person name="Spiegel L."/>
            <person name="Nascimento L."/>
            <person name="Zutavern T."/>
            <person name="O'Shaughnessy A."/>
            <person name="Dike S."/>
            <person name="Dedhia N."/>
            <person name="Preston R."/>
            <person name="Balija V."/>
            <person name="McCombie W.R."/>
            <person name="Chow T."/>
            <person name="Chen H."/>
            <person name="Chung M."/>
            <person name="Chen C."/>
            <person name="Shaw J."/>
            <person name="Wu H."/>
            <person name="Hsiao K."/>
            <person name="Chao Y."/>
            <person name="Chu M."/>
            <person name="Cheng C."/>
            <person name="Hour A."/>
            <person name="Lee P."/>
            <person name="Lin S."/>
            <person name="Lin Y."/>
            <person name="Liou J."/>
            <person name="Liu S."/>
            <person name="Hsing Y."/>
            <person name="Raghuvanshi S."/>
            <person name="Mohanty A."/>
            <person name="Bharti A.K."/>
            <person name="Gaur A."/>
            <person name="Gupta V."/>
            <person name="Kumar D."/>
            <person name="Ravi V."/>
            <person name="Vij S."/>
            <person name="Kapur A."/>
            <person name="Khurana P."/>
            <person name="Khurana P."/>
            <person name="Khurana J.P."/>
            <person name="Tyagi A.K."/>
            <person name="Gaikwad K."/>
            <person name="Singh A."/>
            <person name="Dalal V."/>
            <person name="Srivastava S."/>
            <person name="Dixit A."/>
            <person name="Pal A.K."/>
            <person name="Ghazi I.A."/>
            <person name="Yadav M."/>
            <person name="Pandit A."/>
            <person name="Bhargava A."/>
            <person name="Sureshbabu K."/>
            <person name="Batra K."/>
            <person name="Sharma T.R."/>
            <person name="Mohapatra T."/>
            <person name="Singh N.K."/>
            <person name="Messing J."/>
            <person name="Nelson A.B."/>
            <person name="Fuks G."/>
            <person name="Kavchok S."/>
            <person name="Keizer G."/>
            <person name="Linton E."/>
            <person name="Llaca V."/>
            <person name="Song R."/>
            <person name="Tanyolac B."/>
            <person name="Young S."/>
            <person name="Ho-Il K."/>
            <person name="Hahn J.H."/>
            <person name="Sangsakoo G."/>
            <person name="Vanavichit A."/>
            <person name="de Mattos Luiz.A.T."/>
            <person name="Zimmer P.D."/>
            <person name="Malone G."/>
            <person name="Dellagostin O."/>
            <person name="de Oliveira A.C."/>
            <person name="Bevan M."/>
            <person name="Bancroft I."/>
            <person name="Minx P."/>
            <person name="Cordum H."/>
            <person name="Wilson R."/>
            <person name="Cheng Z."/>
            <person name="Jin W."/>
            <person name="Jiang J."/>
            <person name="Leong S.A."/>
            <person name="Iwama H."/>
            <person name="Gojobori T."/>
            <person name="Itoh T."/>
            <person name="Niimura Y."/>
            <person name="Fujii Y."/>
            <person name="Habara T."/>
            <person name="Sakai H."/>
            <person name="Sato Y."/>
            <person name="Wilson G."/>
            <person name="Kumar K."/>
            <person name="McCouch S."/>
            <person name="Juretic N."/>
            <person name="Hoen D."/>
            <person name="Wright S."/>
            <person name="Bruskiewich R."/>
            <person name="Bureau T."/>
            <person name="Miyao A."/>
            <person name="Hirochika H."/>
            <person name="Nishikawa T."/>
            <person name="Kadowaki K."/>
            <person name="Sugiura M."/>
            <person name="Burr B."/>
            <person name="Sasaki T."/>
        </authorList>
    </citation>
    <scope>NUCLEOTIDE SEQUENCE [LARGE SCALE GENOMIC DNA]</scope>
    <source>
        <strain evidence="2">cv. Nipponbare</strain>
    </source>
</reference>
<name>Q6YUL0_ORYSJ</name>
<protein>
    <submittedName>
        <fullName evidence="1">Uncharacterized protein</fullName>
    </submittedName>
</protein>
<sequence>MTGSHAITDFRRTYGMRRRKMLLGCYGGSPSSQVISTYKYPSLPSFHTHLKKKIKSSLKYSLVVPVLVE</sequence>
<proteinExistence type="predicted"/>
<dbReference type="Proteomes" id="UP000000763">
    <property type="component" value="Chromosome 2"/>
</dbReference>
<reference evidence="2" key="2">
    <citation type="journal article" date="2008" name="Nucleic Acids Res.">
        <title>The rice annotation project database (RAP-DB): 2008 update.</title>
        <authorList>
            <consortium name="The rice annotation project (RAP)"/>
        </authorList>
    </citation>
    <scope>GENOME REANNOTATION</scope>
    <source>
        <strain evidence="2">cv. Nipponbare</strain>
    </source>
</reference>
<dbReference type="AlphaFoldDB" id="Q6YUL0"/>
<dbReference type="EMBL" id="AP005865">
    <property type="protein sequence ID" value="BAD16515.1"/>
    <property type="molecule type" value="Genomic_DNA"/>
</dbReference>
<accession>Q6YUL0</accession>
<gene>
    <name evidence="1" type="primary">OSJNBb0037J12.18</name>
</gene>
<evidence type="ECO:0000313" key="1">
    <source>
        <dbReference type="EMBL" id="BAD16515.1"/>
    </source>
</evidence>
<evidence type="ECO:0000313" key="2">
    <source>
        <dbReference type="Proteomes" id="UP000000763"/>
    </source>
</evidence>